<dbReference type="InterPro" id="IPR011990">
    <property type="entry name" value="TPR-like_helical_dom_sf"/>
</dbReference>
<dbReference type="PANTHER" id="PTHR47941">
    <property type="entry name" value="PENTATRICOPEPTIDE REPEAT-CONTAINING PROTEIN 3, MITOCHONDRIAL"/>
    <property type="match status" value="1"/>
</dbReference>
<evidence type="ECO:0000256" key="1">
    <source>
        <dbReference type="ARBA" id="ARBA00022737"/>
    </source>
</evidence>
<reference evidence="3 4" key="2">
    <citation type="journal article" date="2017" name="Sci. Rep.">
        <title>Ant-infecting Ophiocordyceps genomes reveal a high diversity of potential behavioral manipulation genes and a possible major role for enterotoxins.</title>
        <authorList>
            <person name="de Bekker C."/>
            <person name="Ohm R.A."/>
            <person name="Evans H.C."/>
            <person name="Brachmann A."/>
            <person name="Hughes D.P."/>
        </authorList>
    </citation>
    <scope>NUCLEOTIDE SEQUENCE [LARGE SCALE GENOMIC DNA]</scope>
    <source>
        <strain evidence="3 4">SC16a</strain>
    </source>
</reference>
<gene>
    <name evidence="3" type="ORF">XA68_12156</name>
</gene>
<dbReference type="AlphaFoldDB" id="A0A2A9PMZ1"/>
<dbReference type="Gene3D" id="1.25.40.10">
    <property type="entry name" value="Tetratricopeptide repeat domain"/>
    <property type="match status" value="2"/>
</dbReference>
<proteinExistence type="predicted"/>
<evidence type="ECO:0000313" key="3">
    <source>
        <dbReference type="EMBL" id="PFH62728.1"/>
    </source>
</evidence>
<dbReference type="Proteomes" id="UP000037136">
    <property type="component" value="Unassembled WGS sequence"/>
</dbReference>
<evidence type="ECO:0000313" key="4">
    <source>
        <dbReference type="Proteomes" id="UP000037136"/>
    </source>
</evidence>
<keyword evidence="4" id="KW-1185">Reference proteome</keyword>
<comment type="caution">
    <text evidence="3">The sequence shown here is derived from an EMBL/GenBank/DDBJ whole genome shotgun (WGS) entry which is preliminary data.</text>
</comment>
<evidence type="ECO:0000256" key="2">
    <source>
        <dbReference type="SAM" id="MobiDB-lite"/>
    </source>
</evidence>
<name>A0A2A9PMZ1_OPHUN</name>
<dbReference type="EMBL" id="LAZP02000019">
    <property type="protein sequence ID" value="PFH62728.1"/>
    <property type="molecule type" value="Genomic_DNA"/>
</dbReference>
<feature type="compositionally biased region" description="Polar residues" evidence="2">
    <location>
        <begin position="20"/>
        <end position="39"/>
    </location>
</feature>
<organism evidence="3 4">
    <name type="scientific">Ophiocordyceps unilateralis</name>
    <name type="common">Zombie-ant fungus</name>
    <name type="synonym">Torrubia unilateralis</name>
    <dbReference type="NCBI Taxonomy" id="268505"/>
    <lineage>
        <taxon>Eukaryota</taxon>
        <taxon>Fungi</taxon>
        <taxon>Dikarya</taxon>
        <taxon>Ascomycota</taxon>
        <taxon>Pezizomycotina</taxon>
        <taxon>Sordariomycetes</taxon>
        <taxon>Hypocreomycetidae</taxon>
        <taxon>Hypocreales</taxon>
        <taxon>Ophiocordycipitaceae</taxon>
        <taxon>Ophiocordyceps</taxon>
    </lineage>
</organism>
<dbReference type="OrthoDB" id="185373at2759"/>
<evidence type="ECO:0008006" key="5">
    <source>
        <dbReference type="Google" id="ProtNLM"/>
    </source>
</evidence>
<feature type="region of interest" description="Disordered" evidence="2">
    <location>
        <begin position="15"/>
        <end position="44"/>
    </location>
</feature>
<sequence length="745" mass="84578">MQAAPLPRLLSVSGAAPSRVSRQTVRPLSAATTPFQPKTPQELKHERRLDERLKQERRTQVSYVLKNFRRKAVVPDRKAIVPARLWPRQRIAQSLYKQWGYLRHQPPLDRRRVRNEFNSWKIELNRVLKGQDLDREAWLERGRFLFELDDVASMREAWEAEDFETRRQSWPWVMLSTIRVRPEKVSRVLDATLDLPPPGYAIHDVLLYVAQNLKLDHTAMPQDLNAQADEVLDLAIRVLEDLPAGHVPFGQRTFGILARELPCEQANELYSLLVKKGCKMHENTLLQFARKLAGRMTYKPTSLEILVKLADEGLDLNEAKAASVITSLLHCKTPNRNGPVKEPKPPFFPKIALERLVEKGLSPNVFNSTAFLDSLSQLGEVDESIRLALLFSECGVQLDNKSWVTVVRGAKTSLDVAKVVSSLDVAKAANAPIEAVLNYALHSVYYFANMESREWQRPPPWTVPLFEPLLELYAAQFNLTTLQQWFPEPLPFLLMGMPGANAPTVSGPQRDWQFRRTILVVAQNLFFKDGRTAGTQLQPNSTTLAIMIRAYICSMESPHQVMSYLLFFKAQLQKRTSAARTLLREKGSLIHDSFIMAMMERERLFRAALQLFGEMVQENTPGERDERYLPIHPAPSVITLALVVRGLMSRGERRLAEEVLDVMSRLGVRLNLVGWNTLLKGYASLQDMHATVATLQGLEAAGFRPDSFTLAAFGKLHAQKKALAHMQAIIDENRRELLQLEAACL</sequence>
<keyword evidence="1" id="KW-0677">Repeat</keyword>
<protein>
    <recommendedName>
        <fullName evidence="5">Pentacotripeptide-repeat region of PRORP domain-containing protein</fullName>
    </recommendedName>
</protein>
<dbReference type="STRING" id="268505.A0A2A9PMZ1"/>
<accession>A0A2A9PMZ1</accession>
<reference evidence="3 4" key="1">
    <citation type="journal article" date="2015" name="BMC Genomics">
        <title>Gene expression during zombie ant biting behavior reflects the complexity underlying fungal parasitic behavioral manipulation.</title>
        <authorList>
            <person name="de Bekker C."/>
            <person name="Ohm R.A."/>
            <person name="Loreto R.G."/>
            <person name="Sebastian A."/>
            <person name="Albert I."/>
            <person name="Merrow M."/>
            <person name="Brachmann A."/>
            <person name="Hughes D.P."/>
        </authorList>
    </citation>
    <scope>NUCLEOTIDE SEQUENCE [LARGE SCALE GENOMIC DNA]</scope>
    <source>
        <strain evidence="3 4">SC16a</strain>
    </source>
</reference>